<feature type="compositionally biased region" description="Basic and acidic residues" evidence="1">
    <location>
        <begin position="211"/>
        <end position="224"/>
    </location>
</feature>
<dbReference type="Proteomes" id="UP000886523">
    <property type="component" value="Unassembled WGS sequence"/>
</dbReference>
<keyword evidence="3" id="KW-1185">Reference proteome</keyword>
<name>A0A9P6E2L8_9AGAM</name>
<organism evidence="2 3">
    <name type="scientific">Hydnum rufescens UP504</name>
    <dbReference type="NCBI Taxonomy" id="1448309"/>
    <lineage>
        <taxon>Eukaryota</taxon>
        <taxon>Fungi</taxon>
        <taxon>Dikarya</taxon>
        <taxon>Basidiomycota</taxon>
        <taxon>Agaricomycotina</taxon>
        <taxon>Agaricomycetes</taxon>
        <taxon>Cantharellales</taxon>
        <taxon>Hydnaceae</taxon>
        <taxon>Hydnum</taxon>
    </lineage>
</organism>
<evidence type="ECO:0000256" key="1">
    <source>
        <dbReference type="SAM" id="MobiDB-lite"/>
    </source>
</evidence>
<evidence type="ECO:0008006" key="4">
    <source>
        <dbReference type="Google" id="ProtNLM"/>
    </source>
</evidence>
<dbReference type="PANTHER" id="PTHR34066">
    <property type="entry name" value="GROWTH FACTOR 2"/>
    <property type="match status" value="1"/>
</dbReference>
<evidence type="ECO:0000313" key="2">
    <source>
        <dbReference type="EMBL" id="KAF9520495.1"/>
    </source>
</evidence>
<protein>
    <recommendedName>
        <fullName evidence="4">DUF1764-domain-containing protein</fullName>
    </recommendedName>
</protein>
<reference evidence="2" key="1">
    <citation type="journal article" date="2020" name="Nat. Commun.">
        <title>Large-scale genome sequencing of mycorrhizal fungi provides insights into the early evolution of symbiotic traits.</title>
        <authorList>
            <person name="Miyauchi S."/>
            <person name="Kiss E."/>
            <person name="Kuo A."/>
            <person name="Drula E."/>
            <person name="Kohler A."/>
            <person name="Sanchez-Garcia M."/>
            <person name="Morin E."/>
            <person name="Andreopoulos B."/>
            <person name="Barry K.W."/>
            <person name="Bonito G."/>
            <person name="Buee M."/>
            <person name="Carver A."/>
            <person name="Chen C."/>
            <person name="Cichocki N."/>
            <person name="Clum A."/>
            <person name="Culley D."/>
            <person name="Crous P.W."/>
            <person name="Fauchery L."/>
            <person name="Girlanda M."/>
            <person name="Hayes R.D."/>
            <person name="Keri Z."/>
            <person name="LaButti K."/>
            <person name="Lipzen A."/>
            <person name="Lombard V."/>
            <person name="Magnuson J."/>
            <person name="Maillard F."/>
            <person name="Murat C."/>
            <person name="Nolan M."/>
            <person name="Ohm R.A."/>
            <person name="Pangilinan J."/>
            <person name="Pereira M.F."/>
            <person name="Perotto S."/>
            <person name="Peter M."/>
            <person name="Pfister S."/>
            <person name="Riley R."/>
            <person name="Sitrit Y."/>
            <person name="Stielow J.B."/>
            <person name="Szollosi G."/>
            <person name="Zifcakova L."/>
            <person name="Stursova M."/>
            <person name="Spatafora J.W."/>
            <person name="Tedersoo L."/>
            <person name="Vaario L.M."/>
            <person name="Yamada A."/>
            <person name="Yan M."/>
            <person name="Wang P."/>
            <person name="Xu J."/>
            <person name="Bruns T."/>
            <person name="Baldrian P."/>
            <person name="Vilgalys R."/>
            <person name="Dunand C."/>
            <person name="Henrissat B."/>
            <person name="Grigoriev I.V."/>
            <person name="Hibbett D."/>
            <person name="Nagy L.G."/>
            <person name="Martin F.M."/>
        </authorList>
    </citation>
    <scope>NUCLEOTIDE SEQUENCE</scope>
    <source>
        <strain evidence="2">UP504</strain>
    </source>
</reference>
<feature type="compositionally biased region" description="Polar residues" evidence="1">
    <location>
        <begin position="109"/>
        <end position="137"/>
    </location>
</feature>
<sequence>MPTTLCLPLVPVHPHHQSCPYPSSMLGSPPLRNINVETYTMRTGAITWSSSRHTRAMPAVSEIDEIFASAPKKPRPEGRGKVPTARAPSTAITSLSKPKKKKPQKNPGGSASTTVIRSTESTDQYASTSATLVSSETVTEKRRVPETVLDPSRSLTSKRRKIDALLSGGGARQAGDNMGAPYSPPTNSAPVGVGKRKDAFTAESAPDDDIDRFRDSRGTGPRRRTEEGYAIYKEDELGIDIEAGETPLCPFDCNCCECNDRQSICPCENPLLPGF</sequence>
<dbReference type="AlphaFoldDB" id="A0A9P6E2L8"/>
<dbReference type="PANTHER" id="PTHR34066:SF1">
    <property type="entry name" value="DUF1764 FAMILY PROTEIN"/>
    <property type="match status" value="1"/>
</dbReference>
<evidence type="ECO:0000313" key="3">
    <source>
        <dbReference type="Proteomes" id="UP000886523"/>
    </source>
</evidence>
<feature type="region of interest" description="Disordered" evidence="1">
    <location>
        <begin position="68"/>
        <end position="224"/>
    </location>
</feature>
<gene>
    <name evidence="2" type="ORF">BS47DRAFT_636209</name>
</gene>
<proteinExistence type="predicted"/>
<comment type="caution">
    <text evidence="2">The sequence shown here is derived from an EMBL/GenBank/DDBJ whole genome shotgun (WGS) entry which is preliminary data.</text>
</comment>
<dbReference type="EMBL" id="MU128911">
    <property type="protein sequence ID" value="KAF9520495.1"/>
    <property type="molecule type" value="Genomic_DNA"/>
</dbReference>
<dbReference type="Pfam" id="PF08576">
    <property type="entry name" value="DUF1764"/>
    <property type="match status" value="1"/>
</dbReference>
<dbReference type="OrthoDB" id="20835at2759"/>
<dbReference type="InterPro" id="IPR013885">
    <property type="entry name" value="DUF1764_euk"/>
</dbReference>
<accession>A0A9P6E2L8</accession>